<evidence type="ECO:0000256" key="6">
    <source>
        <dbReference type="ARBA" id="ARBA00022692"/>
    </source>
</evidence>
<feature type="transmembrane region" description="Helical" evidence="13">
    <location>
        <begin position="291"/>
        <end position="311"/>
    </location>
</feature>
<dbReference type="GO" id="GO:0016020">
    <property type="term" value="C:membrane"/>
    <property type="evidence" value="ECO:0007669"/>
    <property type="project" value="UniProtKB-SubCell"/>
</dbReference>
<dbReference type="PANTHER" id="PTHR31201:SF1">
    <property type="entry name" value="GLYCEROPHOSPHOCHOLINE ACYLTRANSFERASE 1"/>
    <property type="match status" value="1"/>
</dbReference>
<keyword evidence="7 13" id="KW-1133">Transmembrane helix</keyword>
<dbReference type="PANTHER" id="PTHR31201">
    <property type="entry name" value="OS01G0585100 PROTEIN"/>
    <property type="match status" value="1"/>
</dbReference>
<organism evidence="14">
    <name type="scientific">Ditylum brightwellii</name>
    <dbReference type="NCBI Taxonomy" id="49249"/>
    <lineage>
        <taxon>Eukaryota</taxon>
        <taxon>Sar</taxon>
        <taxon>Stramenopiles</taxon>
        <taxon>Ochrophyta</taxon>
        <taxon>Bacillariophyta</taxon>
        <taxon>Mediophyceae</taxon>
        <taxon>Lithodesmiophycidae</taxon>
        <taxon>Lithodesmiales</taxon>
        <taxon>Lithodesmiaceae</taxon>
        <taxon>Ditylum</taxon>
    </lineage>
</organism>
<keyword evidence="5" id="KW-0808">Transferase</keyword>
<evidence type="ECO:0000313" key="14">
    <source>
        <dbReference type="EMBL" id="CAE4657470.1"/>
    </source>
</evidence>
<keyword evidence="6 13" id="KW-0812">Transmembrane</keyword>
<dbReference type="GO" id="GO:0016746">
    <property type="term" value="F:acyltransferase activity"/>
    <property type="evidence" value="ECO:0007669"/>
    <property type="project" value="UniProtKB-KW"/>
</dbReference>
<keyword evidence="4" id="KW-0444">Lipid biosynthesis</keyword>
<sequence>MSNTEKTKVLEILTKIDSLAQRRRSEGFDEIHFTWGVVNCLLVTFVFGALPQHFWLLYLLESFYLFPTRFKNLIRAKPMNQALYYLDFCWIMNFVGVVLLLLLVSDALIMDFSTPDIFRQYIFTGIFGIACGPLLGATAVLPFVIFLFHDVNSMTSLFIHIYPPMLMYTFKWHSSDINEAWPSIFHLNYVDEITFFSGAESVMMVSSIIYAAWFVPYTAWMLLIGIDLPRKFRHAKQRDGVTPKVAVYDTVFHSSMRMGAYESFGKFLWNRPVEVSKKHVEENDFELRDCLVYLMLHAISGIASIACLGYLCFINVWVHAFMILLVALICVYRGAVRYTYYAVHMYSRKIRQDLSLPYDNMV</sequence>
<keyword evidence="10" id="KW-0594">Phospholipid biosynthesis</keyword>
<evidence type="ECO:0000256" key="9">
    <source>
        <dbReference type="ARBA" id="ARBA00023136"/>
    </source>
</evidence>
<reference evidence="14" key="1">
    <citation type="submission" date="2021-01" db="EMBL/GenBank/DDBJ databases">
        <authorList>
            <person name="Corre E."/>
            <person name="Pelletier E."/>
            <person name="Niang G."/>
            <person name="Scheremetjew M."/>
            <person name="Finn R."/>
            <person name="Kale V."/>
            <person name="Holt S."/>
            <person name="Cochrane G."/>
            <person name="Meng A."/>
            <person name="Brown T."/>
            <person name="Cohen L."/>
        </authorList>
    </citation>
    <scope>NUCLEOTIDE SEQUENCE</scope>
    <source>
        <strain evidence="14">GSO104</strain>
    </source>
</reference>
<accession>A0A7S4SVI4</accession>
<evidence type="ECO:0000256" key="3">
    <source>
        <dbReference type="ARBA" id="ARBA00019082"/>
    </source>
</evidence>
<evidence type="ECO:0000256" key="11">
    <source>
        <dbReference type="ARBA" id="ARBA00023264"/>
    </source>
</evidence>
<feature type="transmembrane region" description="Helical" evidence="13">
    <location>
        <begin position="208"/>
        <end position="228"/>
    </location>
</feature>
<name>A0A7S4SVI4_9STRA</name>
<evidence type="ECO:0000256" key="13">
    <source>
        <dbReference type="SAM" id="Phobius"/>
    </source>
</evidence>
<evidence type="ECO:0000256" key="4">
    <source>
        <dbReference type="ARBA" id="ARBA00022516"/>
    </source>
</evidence>
<dbReference type="InterPro" id="IPR021261">
    <property type="entry name" value="GPCAT"/>
</dbReference>
<protein>
    <recommendedName>
        <fullName evidence="3">Glycerophosphocholine acyltransferase 1</fullName>
    </recommendedName>
</protein>
<evidence type="ECO:0000256" key="5">
    <source>
        <dbReference type="ARBA" id="ARBA00022679"/>
    </source>
</evidence>
<dbReference type="GO" id="GO:0006656">
    <property type="term" value="P:phosphatidylcholine biosynthetic process"/>
    <property type="evidence" value="ECO:0007669"/>
    <property type="project" value="TreeGrafter"/>
</dbReference>
<evidence type="ECO:0000256" key="2">
    <source>
        <dbReference type="ARBA" id="ARBA00006675"/>
    </source>
</evidence>
<evidence type="ECO:0000256" key="8">
    <source>
        <dbReference type="ARBA" id="ARBA00023098"/>
    </source>
</evidence>
<feature type="transmembrane region" description="Helical" evidence="13">
    <location>
        <begin position="317"/>
        <end position="336"/>
    </location>
</feature>
<dbReference type="EMBL" id="HBNS01054983">
    <property type="protein sequence ID" value="CAE4657470.1"/>
    <property type="molecule type" value="Transcribed_RNA"/>
</dbReference>
<proteinExistence type="inferred from homology"/>
<feature type="transmembrane region" description="Helical" evidence="13">
    <location>
        <begin position="82"/>
        <end position="109"/>
    </location>
</feature>
<comment type="similarity">
    <text evidence="2">Belongs to the GPC1 family.</text>
</comment>
<feature type="transmembrane region" description="Helical" evidence="13">
    <location>
        <begin position="121"/>
        <end position="148"/>
    </location>
</feature>
<evidence type="ECO:0000256" key="10">
    <source>
        <dbReference type="ARBA" id="ARBA00023209"/>
    </source>
</evidence>
<keyword evidence="11" id="KW-1208">Phospholipid metabolism</keyword>
<keyword evidence="8" id="KW-0443">Lipid metabolism</keyword>
<comment type="subcellular location">
    <subcellularLocation>
        <location evidence="1">Membrane</location>
        <topology evidence="1">Multi-pass membrane protein</topology>
    </subcellularLocation>
</comment>
<feature type="transmembrane region" description="Helical" evidence="13">
    <location>
        <begin position="31"/>
        <end position="50"/>
    </location>
</feature>
<evidence type="ECO:0000256" key="7">
    <source>
        <dbReference type="ARBA" id="ARBA00022989"/>
    </source>
</evidence>
<evidence type="ECO:0000256" key="1">
    <source>
        <dbReference type="ARBA" id="ARBA00004141"/>
    </source>
</evidence>
<keyword evidence="9 13" id="KW-0472">Membrane</keyword>
<gene>
    <name evidence="14" type="ORF">DBRI00130_LOCUS39817</name>
</gene>
<dbReference type="AlphaFoldDB" id="A0A7S4SVI4"/>
<keyword evidence="12" id="KW-0012">Acyltransferase</keyword>
<dbReference type="Pfam" id="PF10998">
    <property type="entry name" value="DUF2838"/>
    <property type="match status" value="1"/>
</dbReference>
<evidence type="ECO:0000256" key="12">
    <source>
        <dbReference type="ARBA" id="ARBA00023315"/>
    </source>
</evidence>